<dbReference type="GO" id="GO:0005525">
    <property type="term" value="F:GTP binding"/>
    <property type="evidence" value="ECO:0007669"/>
    <property type="project" value="InterPro"/>
</dbReference>
<dbReference type="Gene3D" id="3.40.50.300">
    <property type="entry name" value="P-loop containing nucleotide triphosphate hydrolases"/>
    <property type="match status" value="1"/>
</dbReference>
<dbReference type="GO" id="GO:0003924">
    <property type="term" value="F:GTPase activity"/>
    <property type="evidence" value="ECO:0007669"/>
    <property type="project" value="InterPro"/>
</dbReference>
<name>A0A7J3VU06_CALS0</name>
<keyword evidence="1" id="KW-0547">Nucleotide-binding</keyword>
<evidence type="ECO:0008006" key="3">
    <source>
        <dbReference type="Google" id="ProtNLM"/>
    </source>
</evidence>
<dbReference type="AlphaFoldDB" id="A0A7J3VU06"/>
<dbReference type="PROSITE" id="PS51419">
    <property type="entry name" value="RAB"/>
    <property type="match status" value="1"/>
</dbReference>
<dbReference type="InterPro" id="IPR001806">
    <property type="entry name" value="Small_GTPase"/>
</dbReference>
<protein>
    <recommendedName>
        <fullName evidence="3">GTP-binding protein</fullName>
    </recommendedName>
</protein>
<dbReference type="SMART" id="SM00175">
    <property type="entry name" value="RAB"/>
    <property type="match status" value="1"/>
</dbReference>
<dbReference type="Pfam" id="PF00071">
    <property type="entry name" value="Ras"/>
    <property type="match status" value="1"/>
</dbReference>
<gene>
    <name evidence="2" type="ORF">ENM31_03580</name>
</gene>
<evidence type="ECO:0000313" key="2">
    <source>
        <dbReference type="EMBL" id="HHM44363.1"/>
    </source>
</evidence>
<dbReference type="SMART" id="SM00173">
    <property type="entry name" value="RAS"/>
    <property type="match status" value="1"/>
</dbReference>
<proteinExistence type="predicted"/>
<dbReference type="SUPFAM" id="SSF52540">
    <property type="entry name" value="P-loop containing nucleoside triphosphate hydrolases"/>
    <property type="match status" value="1"/>
</dbReference>
<dbReference type="EMBL" id="DRXH01000122">
    <property type="protein sequence ID" value="HHM44363.1"/>
    <property type="molecule type" value="Genomic_DNA"/>
</dbReference>
<sequence>MGVDAALVVFDLTRRITFIKVVHYFRRLRETSSDALVYIIGNKLDEPNRQVAYQEAAKLSDETNAAYFETSAKLGHGIDDLLRKILKDLLYRKVERLRERLVDEL</sequence>
<dbReference type="PRINTS" id="PR00449">
    <property type="entry name" value="RASTRNSFRMNG"/>
</dbReference>
<evidence type="ECO:0000256" key="1">
    <source>
        <dbReference type="ARBA" id="ARBA00022741"/>
    </source>
</evidence>
<comment type="caution">
    <text evidence="2">The sequence shown here is derived from an EMBL/GenBank/DDBJ whole genome shotgun (WGS) entry which is preliminary data.</text>
</comment>
<accession>A0A7J3VU06</accession>
<dbReference type="PANTHER" id="PTHR47978">
    <property type="match status" value="1"/>
</dbReference>
<organism evidence="2">
    <name type="scientific">Caldiarchaeum subterraneum</name>
    <dbReference type="NCBI Taxonomy" id="311458"/>
    <lineage>
        <taxon>Archaea</taxon>
        <taxon>Nitrososphaerota</taxon>
        <taxon>Candidatus Caldarchaeales</taxon>
        <taxon>Candidatus Caldarchaeaceae</taxon>
        <taxon>Candidatus Caldarchaeum</taxon>
    </lineage>
</organism>
<dbReference type="InterPro" id="IPR027417">
    <property type="entry name" value="P-loop_NTPase"/>
</dbReference>
<reference evidence="2" key="1">
    <citation type="journal article" date="2020" name="mSystems">
        <title>Genome- and Community-Level Interaction Insights into Carbon Utilization and Element Cycling Functions of Hydrothermarchaeota in Hydrothermal Sediment.</title>
        <authorList>
            <person name="Zhou Z."/>
            <person name="Liu Y."/>
            <person name="Xu W."/>
            <person name="Pan J."/>
            <person name="Luo Z.H."/>
            <person name="Li M."/>
        </authorList>
    </citation>
    <scope>NUCLEOTIDE SEQUENCE [LARGE SCALE GENOMIC DNA]</scope>
    <source>
        <strain evidence="2">SpSt-1074</strain>
    </source>
</reference>